<gene>
    <name evidence="2" type="ORF">CCAM_LOCUS40594</name>
</gene>
<dbReference type="PANTHER" id="PTHR47481:SF21">
    <property type="entry name" value="BASIC-LEUCINE ZIPPER TRANSCRIPTION FACTOR Q-RELATED"/>
    <property type="match status" value="1"/>
</dbReference>
<dbReference type="EMBL" id="OOIL02006624">
    <property type="protein sequence ID" value="VFQ98818.1"/>
    <property type="molecule type" value="Genomic_DNA"/>
</dbReference>
<evidence type="ECO:0000313" key="2">
    <source>
        <dbReference type="EMBL" id="VFQ98818.1"/>
    </source>
</evidence>
<proteinExistence type="predicted"/>
<evidence type="ECO:0008006" key="4">
    <source>
        <dbReference type="Google" id="ProtNLM"/>
    </source>
</evidence>
<dbReference type="Proteomes" id="UP000595140">
    <property type="component" value="Unassembled WGS sequence"/>
</dbReference>
<accession>A0A484NEV8</accession>
<reference evidence="2 3" key="1">
    <citation type="submission" date="2018-04" db="EMBL/GenBank/DDBJ databases">
        <authorList>
            <person name="Vogel A."/>
        </authorList>
    </citation>
    <scope>NUCLEOTIDE SEQUENCE [LARGE SCALE GENOMIC DNA]</scope>
</reference>
<evidence type="ECO:0000256" key="1">
    <source>
        <dbReference type="SAM" id="MobiDB-lite"/>
    </source>
</evidence>
<keyword evidence="3" id="KW-1185">Reference proteome</keyword>
<feature type="region of interest" description="Disordered" evidence="1">
    <location>
        <begin position="80"/>
        <end position="150"/>
    </location>
</feature>
<name>A0A484NEV8_9ASTE</name>
<feature type="compositionally biased region" description="Gly residues" evidence="1">
    <location>
        <begin position="140"/>
        <end position="149"/>
    </location>
</feature>
<dbReference type="OrthoDB" id="913062at2759"/>
<sequence length="235" mass="25161">MTQYLDEVASIVSDLDAVNEIIPERDVINAVVRGLPADYSSFKQHVRKNEASLTLAQLSGWLTAEELNLEFEQKLTMAESSTGGTHTALYMASGSRGQQDERRSGSRGRTQQSGRGGGSVQQHSQPHHGRGGDRSSRGGPYRGGGGRGSQGCELPVCQICAKRGHAAASCWYRYDESTTESSSSSGSRAMHATTSTQNGNWYLDTGANTHVTSDFSSSDQLITAVGGPKVVKYKV</sequence>
<dbReference type="PANTHER" id="PTHR47481">
    <property type="match status" value="1"/>
</dbReference>
<organism evidence="2 3">
    <name type="scientific">Cuscuta campestris</name>
    <dbReference type="NCBI Taxonomy" id="132261"/>
    <lineage>
        <taxon>Eukaryota</taxon>
        <taxon>Viridiplantae</taxon>
        <taxon>Streptophyta</taxon>
        <taxon>Embryophyta</taxon>
        <taxon>Tracheophyta</taxon>
        <taxon>Spermatophyta</taxon>
        <taxon>Magnoliopsida</taxon>
        <taxon>eudicotyledons</taxon>
        <taxon>Gunneridae</taxon>
        <taxon>Pentapetalae</taxon>
        <taxon>asterids</taxon>
        <taxon>lamiids</taxon>
        <taxon>Solanales</taxon>
        <taxon>Convolvulaceae</taxon>
        <taxon>Cuscuteae</taxon>
        <taxon>Cuscuta</taxon>
        <taxon>Cuscuta subgen. Grammica</taxon>
        <taxon>Cuscuta sect. Cleistogrammica</taxon>
    </lineage>
</organism>
<dbReference type="AlphaFoldDB" id="A0A484NEV8"/>
<dbReference type="Pfam" id="PF14223">
    <property type="entry name" value="Retrotran_gag_2"/>
    <property type="match status" value="1"/>
</dbReference>
<evidence type="ECO:0000313" key="3">
    <source>
        <dbReference type="Proteomes" id="UP000595140"/>
    </source>
</evidence>
<protein>
    <recommendedName>
        <fullName evidence="4">CCHC-type domain-containing protein</fullName>
    </recommendedName>
</protein>